<accession>A0A2U1KBH5</accession>
<dbReference type="Proteomes" id="UP000245207">
    <property type="component" value="Unassembled WGS sequence"/>
</dbReference>
<reference evidence="2 3" key="1">
    <citation type="journal article" date="2018" name="Mol. Plant">
        <title>The genome of Artemisia annua provides insight into the evolution of Asteraceae family and artemisinin biosynthesis.</title>
        <authorList>
            <person name="Shen Q."/>
            <person name="Zhang L."/>
            <person name="Liao Z."/>
            <person name="Wang S."/>
            <person name="Yan T."/>
            <person name="Shi P."/>
            <person name="Liu M."/>
            <person name="Fu X."/>
            <person name="Pan Q."/>
            <person name="Wang Y."/>
            <person name="Lv Z."/>
            <person name="Lu X."/>
            <person name="Zhang F."/>
            <person name="Jiang W."/>
            <person name="Ma Y."/>
            <person name="Chen M."/>
            <person name="Hao X."/>
            <person name="Li L."/>
            <person name="Tang Y."/>
            <person name="Lv G."/>
            <person name="Zhou Y."/>
            <person name="Sun X."/>
            <person name="Brodelius P.E."/>
            <person name="Rose J.K.C."/>
            <person name="Tang K."/>
        </authorList>
    </citation>
    <scope>NUCLEOTIDE SEQUENCE [LARGE SCALE GENOMIC DNA]</scope>
    <source>
        <strain evidence="3">cv. Huhao1</strain>
        <tissue evidence="2">Leaf</tissue>
    </source>
</reference>
<feature type="transmembrane region" description="Helical" evidence="1">
    <location>
        <begin position="280"/>
        <end position="304"/>
    </location>
</feature>
<sequence>MGFNKTQNYIDIVIRLAAIDDVLNDMISSFLSYLEGIYRSEEESKYSKPMLWIGMYIALASLICILAMVGDLLHGLRTRKLWFPCKYFTINAASLTVIAVAMKLPVDLTTSMPGTVDQVAKLGSLAFMCSMMANLLPSLATMDSKELFTNIVALVVLVITLVVNICIEIATGVVKGVVFNEAYVRVYRITRPDIYPMPIGISKYLNKIAAIYVTLLLMLLLIHICSSLAILKSKQIIESKYQNNRARALKAQQSGHLTLQMLKQHVSKYWIMGGTGSPQFITVCSATTSASGVICVLITLSHIVTVLLTRPELKSKYCESDYQWSMLVILVTQCIGVVVGTIAPLSRCFAALSFKMSIKQIWNHINVFKTESYWIQKLSDWKQSSIPIPFRSHKCKVVIENLKFLILIFLIGVQKAVVVTCKMISLIPFFFMICVLYCLRCLKRIDVKCCASGADDTHEPENYNDFSQYVLQLHEEQELHERTLKSLLKSGKSLIQKAEKQQPTNLMKLLAKKSSGFEGLKKFDNNDHELTVLSKEYHCWSLPVVTLTTIVVSLPNFKKIADNFLESVSEAFIYVKLVEESLNATSDYVSIQKAAKTLWLEVDIYHKWLGHKLNDFASKKNIRQILEEFNKTAKNIVTEVGSTESEGPNDDSICRSIVCANSMFRLTKTIMDSYKDNIDQVSEEDLFAELSSMISDIAAACLTNLPQVIALKCHSSEIEKREANVCATAQLLGETSEIINILKDCVPASLINNPGDLPYIDKWRDHLTAPAP</sequence>
<dbReference type="OrthoDB" id="1915303at2759"/>
<feature type="transmembrane region" description="Helical" evidence="1">
    <location>
        <begin position="122"/>
        <end position="140"/>
    </location>
</feature>
<dbReference type="EMBL" id="PKPP01023842">
    <property type="protein sequence ID" value="PWA34095.1"/>
    <property type="molecule type" value="Genomic_DNA"/>
</dbReference>
<keyword evidence="3" id="KW-1185">Reference proteome</keyword>
<comment type="caution">
    <text evidence="2">The sequence shown here is derived from an EMBL/GenBank/DDBJ whole genome shotgun (WGS) entry which is preliminary data.</text>
</comment>
<gene>
    <name evidence="2" type="ORF">CTI12_AA623060</name>
</gene>
<name>A0A2U1KBH5_ARTAN</name>
<dbReference type="PANTHER" id="PTHR35307:SF6">
    <property type="entry name" value="TRANSMEMBRANE PROTEIN"/>
    <property type="match status" value="1"/>
</dbReference>
<keyword evidence="1" id="KW-0472">Membrane</keyword>
<dbReference type="AlphaFoldDB" id="A0A2U1KBH5"/>
<dbReference type="PANTHER" id="PTHR35307">
    <property type="entry name" value="PROTEIN, PUTATIVE-RELATED"/>
    <property type="match status" value="1"/>
</dbReference>
<feature type="transmembrane region" description="Helical" evidence="1">
    <location>
        <begin position="397"/>
        <end position="417"/>
    </location>
</feature>
<keyword evidence="1" id="KW-1133">Transmembrane helix</keyword>
<proteinExistence type="predicted"/>
<evidence type="ECO:0000313" key="2">
    <source>
        <dbReference type="EMBL" id="PWA34095.1"/>
    </source>
</evidence>
<feature type="transmembrane region" description="Helical" evidence="1">
    <location>
        <begin position="324"/>
        <end position="346"/>
    </location>
</feature>
<feature type="transmembrane region" description="Helical" evidence="1">
    <location>
        <begin position="81"/>
        <end position="102"/>
    </location>
</feature>
<protein>
    <submittedName>
        <fullName evidence="2">Uncharacterized protein</fullName>
    </submittedName>
</protein>
<feature type="transmembrane region" description="Helical" evidence="1">
    <location>
        <begin position="209"/>
        <end position="231"/>
    </location>
</feature>
<organism evidence="2 3">
    <name type="scientific">Artemisia annua</name>
    <name type="common">Sweet wormwood</name>
    <dbReference type="NCBI Taxonomy" id="35608"/>
    <lineage>
        <taxon>Eukaryota</taxon>
        <taxon>Viridiplantae</taxon>
        <taxon>Streptophyta</taxon>
        <taxon>Embryophyta</taxon>
        <taxon>Tracheophyta</taxon>
        <taxon>Spermatophyta</taxon>
        <taxon>Magnoliopsida</taxon>
        <taxon>eudicotyledons</taxon>
        <taxon>Gunneridae</taxon>
        <taxon>Pentapetalae</taxon>
        <taxon>asterids</taxon>
        <taxon>campanulids</taxon>
        <taxon>Asterales</taxon>
        <taxon>Asteraceae</taxon>
        <taxon>Asteroideae</taxon>
        <taxon>Anthemideae</taxon>
        <taxon>Artemisiinae</taxon>
        <taxon>Artemisia</taxon>
    </lineage>
</organism>
<feature type="transmembrane region" description="Helical" evidence="1">
    <location>
        <begin position="50"/>
        <end position="69"/>
    </location>
</feature>
<evidence type="ECO:0000256" key="1">
    <source>
        <dbReference type="SAM" id="Phobius"/>
    </source>
</evidence>
<keyword evidence="1" id="KW-0812">Transmembrane</keyword>
<evidence type="ECO:0000313" key="3">
    <source>
        <dbReference type="Proteomes" id="UP000245207"/>
    </source>
</evidence>
<feature type="transmembrane region" description="Helical" evidence="1">
    <location>
        <begin position="147"/>
        <end position="170"/>
    </location>
</feature>